<dbReference type="Pfam" id="PF00925">
    <property type="entry name" value="GTP_cyclohydro2"/>
    <property type="match status" value="1"/>
</dbReference>
<evidence type="ECO:0000256" key="19">
    <source>
        <dbReference type="HAMAP-Rule" id="MF_01283"/>
    </source>
</evidence>
<dbReference type="UniPathway" id="UPA00275">
    <property type="reaction ID" value="UER00399"/>
</dbReference>
<feature type="binding site" evidence="19">
    <location>
        <position position="168"/>
    </location>
    <ligand>
        <name>Mg(2+)</name>
        <dbReference type="ChEBI" id="CHEBI:18420"/>
        <label>2</label>
    </ligand>
</feature>
<dbReference type="HAMAP" id="MF_01283">
    <property type="entry name" value="RibBA"/>
    <property type="match status" value="1"/>
</dbReference>
<comment type="catalytic activity">
    <reaction evidence="18 19">
        <text>GTP + 4 H2O = 2,5-diamino-6-hydroxy-4-(5-phosphoribosylamino)-pyrimidine + formate + 2 phosphate + 3 H(+)</text>
        <dbReference type="Rhea" id="RHEA:23704"/>
        <dbReference type="ChEBI" id="CHEBI:15377"/>
        <dbReference type="ChEBI" id="CHEBI:15378"/>
        <dbReference type="ChEBI" id="CHEBI:15740"/>
        <dbReference type="ChEBI" id="CHEBI:37565"/>
        <dbReference type="ChEBI" id="CHEBI:43474"/>
        <dbReference type="ChEBI" id="CHEBI:58614"/>
        <dbReference type="EC" id="3.5.4.25"/>
    </reaction>
</comment>
<dbReference type="EC" id="3.5.4.25" evidence="19"/>
<feature type="binding site" evidence="19">
    <location>
        <position position="53"/>
    </location>
    <ligand>
        <name>Mg(2+)</name>
        <dbReference type="ChEBI" id="CHEBI:18420"/>
        <label>1</label>
    </ligand>
</feature>
<dbReference type="GO" id="GO:0008686">
    <property type="term" value="F:3,4-dihydroxy-2-butanone-4-phosphate synthase activity"/>
    <property type="evidence" value="ECO:0007669"/>
    <property type="project" value="UniProtKB-UniRule"/>
</dbReference>
<dbReference type="InterPro" id="IPR032677">
    <property type="entry name" value="GTP_cyclohydro_II"/>
</dbReference>
<dbReference type="AlphaFoldDB" id="A0A0S1SSE5"/>
<dbReference type="STRING" id="1735162.PeribacterB2_0150"/>
<evidence type="ECO:0000256" key="18">
    <source>
        <dbReference type="ARBA" id="ARBA00049295"/>
    </source>
</evidence>
<evidence type="ECO:0000313" key="21">
    <source>
        <dbReference type="EMBL" id="ALM12852.1"/>
    </source>
</evidence>
<comment type="similarity">
    <text evidence="6 19">In the N-terminal section; belongs to the DHBP synthase family.</text>
</comment>
<dbReference type="PATRIC" id="fig|1735161.3.peg.149"/>
<dbReference type="InterPro" id="IPR036144">
    <property type="entry name" value="RibA-like_sf"/>
</dbReference>
<protein>
    <recommendedName>
        <fullName evidence="19">Riboflavin biosynthesis protein RibBA</fullName>
    </recommendedName>
    <domain>
        <recommendedName>
            <fullName evidence="19">3,4-dihydroxy-2-butanone 4-phosphate synthase</fullName>
            <shortName evidence="19">DHBP synthase</shortName>
            <ecNumber evidence="19">4.1.99.12</ecNumber>
        </recommendedName>
    </domain>
    <domain>
        <recommendedName>
            <fullName evidence="19">GTP cyclohydrolase-2</fullName>
            <ecNumber evidence="19">3.5.4.25</ecNumber>
        </recommendedName>
        <alternativeName>
            <fullName evidence="19">GTP cyclohydrolase II</fullName>
        </alternativeName>
    </domain>
</protein>
<name>A0A0S1SSE5_9BACT</name>
<feature type="domain" description="GTP cyclohydrolase II" evidence="20">
    <location>
        <begin position="236"/>
        <end position="399"/>
    </location>
</feature>
<evidence type="ECO:0000256" key="14">
    <source>
        <dbReference type="ARBA" id="ARBA00023211"/>
    </source>
</evidence>
<accession>A0A0S1STS9</accession>
<feature type="binding site" evidence="19">
    <location>
        <position position="383"/>
    </location>
    <ligand>
        <name>GTP</name>
        <dbReference type="ChEBI" id="CHEBI:37565"/>
    </ligand>
</feature>
<dbReference type="HAMAP" id="MF_00179">
    <property type="entry name" value="RibA"/>
    <property type="match status" value="1"/>
</dbReference>
<keyword evidence="12 19" id="KW-0460">Magnesium</keyword>
<evidence type="ECO:0000256" key="2">
    <source>
        <dbReference type="ARBA" id="ARBA00001936"/>
    </source>
</evidence>
<dbReference type="PIRSF" id="PIRSF001259">
    <property type="entry name" value="RibA"/>
    <property type="match status" value="1"/>
</dbReference>
<comment type="pathway">
    <text evidence="4 19">Cofactor biosynthesis; riboflavin biosynthesis; 5-amino-6-(D-ribitylamino)uracil from GTP: step 1/4.</text>
</comment>
<dbReference type="InterPro" id="IPR000926">
    <property type="entry name" value="RibA"/>
</dbReference>
<evidence type="ECO:0000256" key="8">
    <source>
        <dbReference type="ARBA" id="ARBA00022723"/>
    </source>
</evidence>
<evidence type="ECO:0000256" key="11">
    <source>
        <dbReference type="ARBA" id="ARBA00022833"/>
    </source>
</evidence>
<evidence type="ECO:0000256" key="15">
    <source>
        <dbReference type="ARBA" id="ARBA00023239"/>
    </source>
</evidence>
<feature type="binding site" evidence="19">
    <location>
        <begin position="52"/>
        <end position="53"/>
    </location>
    <ligand>
        <name>D-ribulose 5-phosphate</name>
        <dbReference type="ChEBI" id="CHEBI:58121"/>
    </ligand>
</feature>
<evidence type="ECO:0000256" key="7">
    <source>
        <dbReference type="ARBA" id="ARBA00022619"/>
    </source>
</evidence>
<accession>A0A0S1SSE5</accession>
<accession>A0A0S1SJW0</accession>
<dbReference type="EC" id="4.1.99.12" evidence="19"/>
<evidence type="ECO:0000256" key="13">
    <source>
        <dbReference type="ARBA" id="ARBA00023134"/>
    </source>
</evidence>
<keyword evidence="9 19" id="KW-0547">Nucleotide-binding</keyword>
<organism evidence="21 22">
    <name type="scientific">Candidatus Peribacter riflensis</name>
    <dbReference type="NCBI Taxonomy" id="1735162"/>
    <lineage>
        <taxon>Bacteria</taxon>
        <taxon>Candidatus Peregrinibacteriota</taxon>
        <taxon>Candidatus Peribacteria</taxon>
        <taxon>Candidatus Peribacterales</taxon>
        <taxon>Candidatus Peribacteraceae</taxon>
        <taxon>Candidatus Peribacter</taxon>
    </lineage>
</organism>
<comment type="cofactor">
    <cofactor evidence="2">
        <name>Mn(2+)</name>
        <dbReference type="ChEBI" id="CHEBI:29035"/>
    </cofactor>
</comment>
<feature type="binding site" evidence="19">
    <location>
        <position position="293"/>
    </location>
    <ligand>
        <name>Zn(2+)</name>
        <dbReference type="ChEBI" id="CHEBI:29105"/>
        <note>catalytic</note>
    </ligand>
</feature>
<proteinExistence type="inferred from homology"/>
<keyword evidence="11 19" id="KW-0862">Zinc</keyword>
<dbReference type="NCBIfam" id="NF001591">
    <property type="entry name" value="PRK00393.1"/>
    <property type="match status" value="1"/>
</dbReference>
<keyword evidence="10 19" id="KW-0378">Hydrolase</keyword>
<dbReference type="Pfam" id="PF00926">
    <property type="entry name" value="DHBP_synthase"/>
    <property type="match status" value="1"/>
</dbReference>
<comment type="similarity">
    <text evidence="19">In the C-terminal section; belongs to the GTP cyclohydrolase II family.</text>
</comment>
<feature type="binding site" evidence="19">
    <location>
        <position position="57"/>
    </location>
    <ligand>
        <name>D-ribulose 5-phosphate</name>
        <dbReference type="ChEBI" id="CHEBI:58121"/>
    </ligand>
</feature>
<dbReference type="GO" id="GO:0005829">
    <property type="term" value="C:cytosol"/>
    <property type="evidence" value="ECO:0007669"/>
    <property type="project" value="TreeGrafter"/>
</dbReference>
<feature type="binding site" evidence="19">
    <location>
        <position position="343"/>
    </location>
    <ligand>
        <name>GTP</name>
        <dbReference type="ChEBI" id="CHEBI:37565"/>
    </ligand>
</feature>
<dbReference type="CDD" id="cd00641">
    <property type="entry name" value="GTP_cyclohydro2"/>
    <property type="match status" value="1"/>
</dbReference>
<dbReference type="FunFam" id="3.90.870.10:FF:000001">
    <property type="entry name" value="Riboflavin biosynthesis protein RibBA"/>
    <property type="match status" value="1"/>
</dbReference>
<feature type="binding site" evidence="19">
    <location>
        <begin position="320"/>
        <end position="322"/>
    </location>
    <ligand>
        <name>GTP</name>
        <dbReference type="ChEBI" id="CHEBI:37565"/>
    </ligand>
</feature>
<dbReference type="HAMAP" id="MF_00180">
    <property type="entry name" value="RibB"/>
    <property type="match status" value="1"/>
</dbReference>
<feature type="binding site" evidence="19">
    <location>
        <position position="282"/>
    </location>
    <ligand>
        <name>Zn(2+)</name>
        <dbReference type="ChEBI" id="CHEBI:29105"/>
        <note>catalytic</note>
    </ligand>
</feature>
<gene>
    <name evidence="19" type="primary">ribBA</name>
    <name evidence="21" type="ORF">PeribacterD1_0150</name>
</gene>
<dbReference type="PANTHER" id="PTHR21327:SF18">
    <property type="entry name" value="3,4-DIHYDROXY-2-BUTANONE 4-PHOSPHATE SYNTHASE"/>
    <property type="match status" value="1"/>
</dbReference>
<sequence length="427" mass="46654">MPPFDSAQGKPFDPAFADATVGRQGTPFATVPEALEALKAGRMIIVVDDEARENEGDLVFAAEHITEETMAFIIRHTGGVVCLSLSNAIADRLRLPPMVSENSSKRQTPFTVSIEAVEGVDTGISAHDRARTVRAAIDPDARPSDLARPGHVFPLRAQDGGVLVRAGHTEAAVDLCRLANLREAAVLSELMHDDGTMMRLPSLQEFSAAHGLSILRIADLIAYRRRIETLVRSEARSLLQTETGEWTIHVYRDLLQNGEHVALTKGDVSGGAPVLVRVHSECFTGDTLHSLRCDCGHQLHTAMQMIQGEGRGILLYLKQEGRGIGLTNKIRAYQIQQEQGLDTVEANEQLGFAPDLREYGIGAQILRDLGAGNIRLLTNNPRKIVGLEGHGLTVVERIPIELSQGTPEQHRYLMTKQKKLGHTIHIA</sequence>
<evidence type="ECO:0000256" key="12">
    <source>
        <dbReference type="ARBA" id="ARBA00022842"/>
    </source>
</evidence>
<evidence type="ECO:0000313" key="22">
    <source>
        <dbReference type="Proteomes" id="UP000069135"/>
    </source>
</evidence>
<feature type="binding site" evidence="19">
    <location>
        <position position="189"/>
    </location>
    <ligand>
        <name>D-ribulose 5-phosphate</name>
        <dbReference type="ChEBI" id="CHEBI:58121"/>
    </ligand>
</feature>
<comment type="cofactor">
    <cofactor evidence="19">
        <name>Mg(2+)</name>
        <dbReference type="ChEBI" id="CHEBI:18420"/>
    </cofactor>
    <cofactor evidence="19">
        <name>Mn(2+)</name>
        <dbReference type="ChEBI" id="CHEBI:29035"/>
    </cofactor>
    <text evidence="19">Binds 2 divalent metal cations per subunit. Magnesium or manganese.</text>
</comment>
<accession>A0A0S1SNM2</accession>
<dbReference type="NCBIfam" id="TIGR00505">
    <property type="entry name" value="ribA"/>
    <property type="match status" value="1"/>
</dbReference>
<comment type="function">
    <text evidence="3 19">Catalyzes the conversion of D-ribulose 5-phosphate to formate and 3,4-dihydroxy-2-butanone 4-phosphate.</text>
</comment>
<feature type="binding site" evidence="19">
    <location>
        <begin position="165"/>
        <end position="169"/>
    </location>
    <ligand>
        <name>D-ribulose 5-phosphate</name>
        <dbReference type="ChEBI" id="CHEBI:58121"/>
    </ligand>
</feature>
<keyword evidence="7 19" id="KW-0686">Riboflavin biosynthesis</keyword>
<dbReference type="Gene3D" id="3.90.870.10">
    <property type="entry name" value="DHBP synthase"/>
    <property type="match status" value="1"/>
</dbReference>
<reference evidence="22" key="1">
    <citation type="submission" date="2015-10" db="EMBL/GenBank/DDBJ databases">
        <title>Analysis of five complete genome sequences for members of the class Peribacteria in the recently recognized Peregrinibacteria bacterial phylum.</title>
        <authorList>
            <person name="Anantharaman K."/>
            <person name="Brown C.T."/>
            <person name="Burstein D."/>
            <person name="Castelle C.J."/>
            <person name="Probst A.J."/>
            <person name="Thomas B.C."/>
            <person name="Williams K.H."/>
            <person name="Banfield J.F."/>
        </authorList>
    </citation>
    <scope>NUCLEOTIDE SEQUENCE [LARGE SCALE GENOMIC DNA]</scope>
</reference>
<dbReference type="InterPro" id="IPR000422">
    <property type="entry name" value="DHBP_synthase_RibB"/>
</dbReference>
<comment type="pathway">
    <text evidence="5 19">Cofactor biosynthesis; riboflavin biosynthesis; 2-hydroxy-3-oxobutyl phosphate from D-ribulose 5-phosphate: step 1/1.</text>
</comment>
<dbReference type="PANTHER" id="PTHR21327">
    <property type="entry name" value="GTP CYCLOHYDROLASE II-RELATED"/>
    <property type="match status" value="1"/>
</dbReference>
<keyword evidence="16 19" id="KW-0511">Multifunctional enzyme</keyword>
<dbReference type="Proteomes" id="UP000069135">
    <property type="component" value="Chromosome"/>
</dbReference>
<feature type="binding site" evidence="19">
    <location>
        <position position="295"/>
    </location>
    <ligand>
        <name>Zn(2+)</name>
        <dbReference type="ChEBI" id="CHEBI:29105"/>
        <note>catalytic</note>
    </ligand>
</feature>
<dbReference type="SUPFAM" id="SSF55821">
    <property type="entry name" value="YrdC/RibB"/>
    <property type="match status" value="1"/>
</dbReference>
<dbReference type="InterPro" id="IPR017945">
    <property type="entry name" value="DHBP_synth_RibB-like_a/b_dom"/>
</dbReference>
<dbReference type="NCBIfam" id="NF006803">
    <property type="entry name" value="PRK09311.1"/>
    <property type="match status" value="1"/>
</dbReference>
<dbReference type="GO" id="GO:0003935">
    <property type="term" value="F:GTP cyclohydrolase II activity"/>
    <property type="evidence" value="ECO:0007669"/>
    <property type="project" value="UniProtKB-UniRule"/>
</dbReference>
<dbReference type="GO" id="GO:0005525">
    <property type="term" value="F:GTP binding"/>
    <property type="evidence" value="ECO:0007669"/>
    <property type="project" value="UniProtKB-KW"/>
</dbReference>
<dbReference type="KEGG" id="prf:PeribacterA2_0150"/>
<feature type="site" description="Essential for DHBP synthase activity" evidence="19">
    <location>
        <position position="189"/>
    </location>
</feature>
<evidence type="ECO:0000256" key="6">
    <source>
        <dbReference type="ARBA" id="ARBA00005520"/>
    </source>
</evidence>
<comment type="cofactor">
    <cofactor evidence="19">
        <name>Zn(2+)</name>
        <dbReference type="ChEBI" id="CHEBI:29105"/>
    </cofactor>
    <text evidence="19">Binds 1 zinc ion per subunit.</text>
</comment>
<feature type="region of interest" description="DHBP synthase" evidence="19">
    <location>
        <begin position="1"/>
        <end position="226"/>
    </location>
</feature>
<dbReference type="GO" id="GO:0030145">
    <property type="term" value="F:manganese ion binding"/>
    <property type="evidence" value="ECO:0007669"/>
    <property type="project" value="UniProtKB-UniRule"/>
</dbReference>
<keyword evidence="15 19" id="KW-0456">Lyase</keyword>
<feature type="binding site" evidence="19">
    <location>
        <begin position="277"/>
        <end position="281"/>
    </location>
    <ligand>
        <name>GTP</name>
        <dbReference type="ChEBI" id="CHEBI:37565"/>
    </ligand>
</feature>
<dbReference type="InterPro" id="IPR016299">
    <property type="entry name" value="Riboflavin_synth_RibBA"/>
</dbReference>
<keyword evidence="13 19" id="KW-0342">GTP-binding</keyword>
<feature type="binding site" evidence="19">
    <location>
        <position position="53"/>
    </location>
    <ligand>
        <name>Mg(2+)</name>
        <dbReference type="ChEBI" id="CHEBI:18420"/>
        <label>2</label>
    </ligand>
</feature>
<dbReference type="NCBIfam" id="TIGR00506">
    <property type="entry name" value="ribB"/>
    <property type="match status" value="1"/>
</dbReference>
<feature type="active site" description="Proton acceptor; for GTP cyclohydrolase activity" evidence="19">
    <location>
        <position position="355"/>
    </location>
</feature>
<evidence type="ECO:0000256" key="4">
    <source>
        <dbReference type="ARBA" id="ARBA00004853"/>
    </source>
</evidence>
<evidence type="ECO:0000256" key="1">
    <source>
        <dbReference type="ARBA" id="ARBA00000141"/>
    </source>
</evidence>
<evidence type="ECO:0000256" key="16">
    <source>
        <dbReference type="ARBA" id="ARBA00023268"/>
    </source>
</evidence>
<feature type="binding site" evidence="19">
    <location>
        <position position="298"/>
    </location>
    <ligand>
        <name>GTP</name>
        <dbReference type="ChEBI" id="CHEBI:37565"/>
    </ligand>
</feature>
<feature type="active site" description="Nucleophile; for GTP cyclohydrolase activity" evidence="19">
    <location>
        <position position="357"/>
    </location>
</feature>
<accession>A0A0S1SG70</accession>
<feature type="site" description="Essential for DHBP synthase activity" evidence="19">
    <location>
        <position position="151"/>
    </location>
</feature>
<evidence type="ECO:0000256" key="10">
    <source>
        <dbReference type="ARBA" id="ARBA00022801"/>
    </source>
</evidence>
<evidence type="ECO:0000256" key="9">
    <source>
        <dbReference type="ARBA" id="ARBA00022741"/>
    </source>
</evidence>
<evidence type="ECO:0000259" key="20">
    <source>
        <dbReference type="Pfam" id="PF00925"/>
    </source>
</evidence>
<dbReference type="GO" id="GO:0009231">
    <property type="term" value="P:riboflavin biosynthetic process"/>
    <property type="evidence" value="ECO:0007669"/>
    <property type="project" value="UniProtKB-UniRule"/>
</dbReference>
<dbReference type="GO" id="GO:0008270">
    <property type="term" value="F:zinc ion binding"/>
    <property type="evidence" value="ECO:0007669"/>
    <property type="project" value="UniProtKB-UniRule"/>
</dbReference>
<feature type="binding site" evidence="19">
    <location>
        <position position="378"/>
    </location>
    <ligand>
        <name>GTP</name>
        <dbReference type="ChEBI" id="CHEBI:37565"/>
    </ligand>
</feature>
<dbReference type="GO" id="GO:0000287">
    <property type="term" value="F:magnesium ion binding"/>
    <property type="evidence" value="ECO:0007669"/>
    <property type="project" value="UniProtKB-UniRule"/>
</dbReference>
<comment type="catalytic activity">
    <reaction evidence="1 19">
        <text>D-ribulose 5-phosphate = (2S)-2-hydroxy-3-oxobutyl phosphate + formate + H(+)</text>
        <dbReference type="Rhea" id="RHEA:18457"/>
        <dbReference type="ChEBI" id="CHEBI:15378"/>
        <dbReference type="ChEBI" id="CHEBI:15740"/>
        <dbReference type="ChEBI" id="CHEBI:58121"/>
        <dbReference type="ChEBI" id="CHEBI:58830"/>
        <dbReference type="EC" id="4.1.99.12"/>
    </reaction>
</comment>
<reference evidence="21 22" key="2">
    <citation type="journal article" date="2016" name="PeerJ">
        <title>Analysis of five complete genome sequences for members of the class Peribacteria in the recently recognized Peregrinibacteria bacterial phylum.</title>
        <authorList>
            <person name="Anantharaman K."/>
            <person name="Brown C.T."/>
            <person name="Burstein D."/>
            <person name="Castelle C.J."/>
            <person name="Probst A.J."/>
            <person name="Thomas B.C."/>
            <person name="Williams K.H."/>
            <person name="Banfield J.F."/>
        </authorList>
    </citation>
    <scope>NUCLEOTIDE SEQUENCE [LARGE SCALE GENOMIC DNA]</scope>
    <source>
        <strain evidence="21">RIFOXYD1_FULL_PER-ii_59_16</strain>
    </source>
</reference>
<dbReference type="SUPFAM" id="SSF142695">
    <property type="entry name" value="RibA-like"/>
    <property type="match status" value="1"/>
</dbReference>
<dbReference type="EMBL" id="CP013065">
    <property type="protein sequence ID" value="ALM12852.1"/>
    <property type="molecule type" value="Genomic_DNA"/>
</dbReference>
<keyword evidence="8 19" id="KW-0479">Metal-binding</keyword>
<evidence type="ECO:0000256" key="3">
    <source>
        <dbReference type="ARBA" id="ARBA00002284"/>
    </source>
</evidence>
<evidence type="ECO:0000256" key="17">
    <source>
        <dbReference type="ARBA" id="ARBA00043932"/>
    </source>
</evidence>
<feature type="region of interest" description="GTP cyclohydrolase II" evidence="19">
    <location>
        <begin position="227"/>
        <end position="427"/>
    </location>
</feature>
<evidence type="ECO:0000256" key="5">
    <source>
        <dbReference type="ARBA" id="ARBA00004904"/>
    </source>
</evidence>
<keyword evidence="14 19" id="KW-0464">Manganese</keyword>
<dbReference type="Gene3D" id="3.40.50.10990">
    <property type="entry name" value="GTP cyclohydrolase II"/>
    <property type="match status" value="1"/>
</dbReference>
<dbReference type="FunFam" id="3.40.50.10990:FF:000001">
    <property type="entry name" value="Riboflavin biosynthesis protein RibBA"/>
    <property type="match status" value="1"/>
</dbReference>
<comment type="function">
    <text evidence="17 19">Catalyzes the conversion of GTP to 2,5-diamino-6-ribosylamino-4(3H)-pyrimidinone 5'-phosphate (DARP), formate and pyrophosphate.</text>
</comment>